<dbReference type="Proteomes" id="UP000236946">
    <property type="component" value="Unassembled WGS sequence"/>
</dbReference>
<sequence>MTHSQRLLKDGFTLIEVLVVTSIIAIFTTIIAVSIPKQRQQVTLQKAAHKLSQDLKEVQVKATATEQIICEGGGVAKGFGMDFNQNYYDEKGYFYIRFPDCDNSHDYTPGDVDISQPGKERVYKNIYLEKELIYCRLVPDPFSVVFTPPSPTVTIDGSFEGRVIICLKGDNTKTKTVKINTSGLIEIE</sequence>
<comment type="caution">
    <text evidence="2">The sequence shown here is derived from an EMBL/GenBank/DDBJ whole genome shotgun (WGS) entry which is preliminary data.</text>
</comment>
<dbReference type="Pfam" id="PF07963">
    <property type="entry name" value="N_methyl"/>
    <property type="match status" value="1"/>
</dbReference>
<dbReference type="AlphaFoldDB" id="A0A2H9T1R3"/>
<keyword evidence="1" id="KW-0472">Membrane</keyword>
<evidence type="ECO:0000313" key="2">
    <source>
        <dbReference type="EMBL" id="PJE69675.1"/>
    </source>
</evidence>
<evidence type="ECO:0008006" key="4">
    <source>
        <dbReference type="Google" id="ProtNLM"/>
    </source>
</evidence>
<dbReference type="NCBIfam" id="TIGR02532">
    <property type="entry name" value="IV_pilin_GFxxxE"/>
    <property type="match status" value="1"/>
</dbReference>
<protein>
    <recommendedName>
        <fullName evidence="4">General secretion pathway GspH domain-containing protein</fullName>
    </recommendedName>
</protein>
<organism evidence="2 3">
    <name type="scientific">Candidatus Staskawiczbacteria bacterium CG10_big_fil_rev_8_21_14_0_10_38_10</name>
    <dbReference type="NCBI Taxonomy" id="1974891"/>
    <lineage>
        <taxon>Bacteria</taxon>
        <taxon>Candidatus Staskawicziibacteriota</taxon>
    </lineage>
</organism>
<dbReference type="EMBL" id="PFEN01000013">
    <property type="protein sequence ID" value="PJE69675.1"/>
    <property type="molecule type" value="Genomic_DNA"/>
</dbReference>
<proteinExistence type="predicted"/>
<dbReference type="InterPro" id="IPR012902">
    <property type="entry name" value="N_methyl_site"/>
</dbReference>
<evidence type="ECO:0000313" key="3">
    <source>
        <dbReference type="Proteomes" id="UP000236946"/>
    </source>
</evidence>
<keyword evidence="1" id="KW-1133">Transmembrane helix</keyword>
<evidence type="ECO:0000256" key="1">
    <source>
        <dbReference type="SAM" id="Phobius"/>
    </source>
</evidence>
<keyword evidence="1" id="KW-0812">Transmembrane</keyword>
<reference evidence="3" key="1">
    <citation type="submission" date="2017-09" db="EMBL/GenBank/DDBJ databases">
        <title>Depth-based differentiation of microbial function through sediment-hosted aquifers and enrichment of novel symbionts in the deep terrestrial subsurface.</title>
        <authorList>
            <person name="Probst A.J."/>
            <person name="Ladd B."/>
            <person name="Jarett J.K."/>
            <person name="Geller-Mcgrath D.E."/>
            <person name="Sieber C.M.K."/>
            <person name="Emerson J.B."/>
            <person name="Anantharaman K."/>
            <person name="Thomas B.C."/>
            <person name="Malmstrom R."/>
            <person name="Stieglmeier M."/>
            <person name="Klingl A."/>
            <person name="Woyke T."/>
            <person name="Ryan C.M."/>
            <person name="Banfield J.F."/>
        </authorList>
    </citation>
    <scope>NUCLEOTIDE SEQUENCE [LARGE SCALE GENOMIC DNA]</scope>
</reference>
<feature type="transmembrane region" description="Helical" evidence="1">
    <location>
        <begin position="12"/>
        <end position="35"/>
    </location>
</feature>
<dbReference type="SUPFAM" id="SSF54523">
    <property type="entry name" value="Pili subunits"/>
    <property type="match status" value="1"/>
</dbReference>
<gene>
    <name evidence="2" type="ORF">COU98_00670</name>
</gene>
<dbReference type="InterPro" id="IPR045584">
    <property type="entry name" value="Pilin-like"/>
</dbReference>
<accession>A0A2H9T1R3</accession>
<name>A0A2H9T1R3_9BACT</name>
<dbReference type="Gene3D" id="3.30.700.10">
    <property type="entry name" value="Glycoprotein, Type 4 Pilin"/>
    <property type="match status" value="1"/>
</dbReference>